<proteinExistence type="predicted"/>
<feature type="transmembrane region" description="Helical" evidence="1">
    <location>
        <begin position="121"/>
        <end position="141"/>
    </location>
</feature>
<sequence length="207" mass="23446">MVKKSVLEKLSDKELEGFIQPGSRKVPEAKKMALEILLERGRVFSEEEKIEVESIIENQIQTEYQEDLTRRKAMDKQLTDDQNAVALYTNFFIFIISIVFGILYGFILAMINYIILKKYGLAFLLLAIGIGALSISGYFIGLLMTKVSISIDILGFIVGVFVSAIGLAIISLFNKNFIPKDLEYRSRSILIPTLICIVIFVLRMIYT</sequence>
<reference evidence="2 3" key="1">
    <citation type="submission" date="2017-06" db="EMBL/GenBank/DDBJ databases">
        <authorList>
            <consortium name="Pathogen Informatics"/>
        </authorList>
    </citation>
    <scope>NUCLEOTIDE SEQUENCE [LARGE SCALE GENOMIC DNA]</scope>
    <source>
        <strain evidence="2 3">NCTC12149</strain>
    </source>
</reference>
<dbReference type="RefSeq" id="WP_093094982.1">
    <property type="nucleotide sequence ID" value="NZ_DAMBSL010000073.1"/>
</dbReference>
<organism evidence="2 3">
    <name type="scientific">Sphingobacterium mizutaii</name>
    <dbReference type="NCBI Taxonomy" id="1010"/>
    <lineage>
        <taxon>Bacteria</taxon>
        <taxon>Pseudomonadati</taxon>
        <taxon>Bacteroidota</taxon>
        <taxon>Sphingobacteriia</taxon>
        <taxon>Sphingobacteriales</taxon>
        <taxon>Sphingobacteriaceae</taxon>
        <taxon>Sphingobacterium</taxon>
    </lineage>
</organism>
<evidence type="ECO:0000313" key="2">
    <source>
        <dbReference type="EMBL" id="SNV46280.1"/>
    </source>
</evidence>
<keyword evidence="1" id="KW-1133">Transmembrane helix</keyword>
<feature type="transmembrane region" description="Helical" evidence="1">
    <location>
        <begin position="189"/>
        <end position="206"/>
    </location>
</feature>
<keyword evidence="1" id="KW-0472">Membrane</keyword>
<feature type="transmembrane region" description="Helical" evidence="1">
    <location>
        <begin position="91"/>
        <end position="115"/>
    </location>
</feature>
<protein>
    <submittedName>
        <fullName evidence="2">Major Facilitator Superfamily</fullName>
    </submittedName>
</protein>
<keyword evidence="1" id="KW-0812">Transmembrane</keyword>
<gene>
    <name evidence="2" type="ORF">SAMEA4412673_01209</name>
</gene>
<dbReference type="Proteomes" id="UP000215355">
    <property type="component" value="Chromosome 1"/>
</dbReference>
<dbReference type="EMBL" id="LT906468">
    <property type="protein sequence ID" value="SNV46280.1"/>
    <property type="molecule type" value="Genomic_DNA"/>
</dbReference>
<dbReference type="InterPro" id="IPR036259">
    <property type="entry name" value="MFS_trans_sf"/>
</dbReference>
<feature type="transmembrane region" description="Helical" evidence="1">
    <location>
        <begin position="153"/>
        <end position="173"/>
    </location>
</feature>
<dbReference type="KEGG" id="smiz:4412673_01209"/>
<evidence type="ECO:0000256" key="1">
    <source>
        <dbReference type="SAM" id="Phobius"/>
    </source>
</evidence>
<dbReference type="SUPFAM" id="SSF103473">
    <property type="entry name" value="MFS general substrate transporter"/>
    <property type="match status" value="1"/>
</dbReference>
<dbReference type="AlphaFoldDB" id="A0AAJ5BZH0"/>
<evidence type="ECO:0000313" key="3">
    <source>
        <dbReference type="Proteomes" id="UP000215355"/>
    </source>
</evidence>
<accession>A0AAJ5BZH0</accession>
<name>A0AAJ5BZH0_9SPHI</name>